<dbReference type="Proteomes" id="UP000060043">
    <property type="component" value="Chromosome"/>
</dbReference>
<feature type="domain" description="HTH bat-type" evidence="1">
    <location>
        <begin position="151"/>
        <end position="203"/>
    </location>
</feature>
<dbReference type="STRING" id="1435377.SUSAZ_10790"/>
<evidence type="ECO:0000313" key="4">
    <source>
        <dbReference type="Proteomes" id="UP000060043"/>
    </source>
</evidence>
<gene>
    <name evidence="2" type="ORF">ATY89_06625</name>
    <name evidence="3" type="ORF">ATZ20_09645</name>
</gene>
<dbReference type="OrthoDB" id="168808at2157"/>
<dbReference type="Pfam" id="PF04967">
    <property type="entry name" value="HTH_10"/>
    <property type="match status" value="1"/>
</dbReference>
<sequence>MKKHLNRVKVLIAHDKCWTSSVDLSGYTINYHVYPEKGYLRARVIFPSSKKNELSKMKRAKDKGILRVLQVNQFDSDIYVDFLNTYRNSIAGLLYDYETLFLRNELKEEKELWDFITTSTAVNEIVDQLKSYGELIEVKVDQVDDMFFPYLSPSQVRVLKAAFEYGYLDYPREANADILAEKLNISKVTFLYHLRSAEKKLVEFYLTHLT</sequence>
<keyword evidence="2" id="KW-0238">DNA-binding</keyword>
<dbReference type="EMBL" id="CP013694">
    <property type="protein sequence ID" value="ALU29644.1"/>
    <property type="molecule type" value="Genomic_DNA"/>
</dbReference>
<dbReference type="GO" id="GO:0003677">
    <property type="term" value="F:DNA binding"/>
    <property type="evidence" value="ECO:0007669"/>
    <property type="project" value="UniProtKB-KW"/>
</dbReference>
<dbReference type="PANTHER" id="PTHR34236">
    <property type="entry name" value="DIMETHYL SULFOXIDE REDUCTASE TRANSCRIPTIONAL ACTIVATOR"/>
    <property type="match status" value="1"/>
</dbReference>
<dbReference type="Proteomes" id="UP000065473">
    <property type="component" value="Chromosome"/>
</dbReference>
<evidence type="ECO:0000313" key="3">
    <source>
        <dbReference type="EMBL" id="ALU32379.1"/>
    </source>
</evidence>
<protein>
    <submittedName>
        <fullName evidence="2">DNA-binding protein</fullName>
    </submittedName>
</protein>
<dbReference type="RefSeq" id="WP_011279084.1">
    <property type="nucleotide sequence ID" value="NZ_BHWZ01000006.1"/>
</dbReference>
<dbReference type="OMA" id="EVMFLFN"/>
<dbReference type="DNASU" id="3472764"/>
<dbReference type="GeneID" id="14552809"/>
<name>A0A0U3HFP8_9CREN</name>
<dbReference type="InterPro" id="IPR007050">
    <property type="entry name" value="HTH_bacterioopsin"/>
</dbReference>
<evidence type="ECO:0000313" key="5">
    <source>
        <dbReference type="Proteomes" id="UP000065473"/>
    </source>
</evidence>
<evidence type="ECO:0000313" key="2">
    <source>
        <dbReference type="EMBL" id="ALU29644.1"/>
    </source>
</evidence>
<dbReference type="PANTHER" id="PTHR34236:SF1">
    <property type="entry name" value="DIMETHYL SULFOXIDE REDUCTASE TRANSCRIPTIONAL ACTIVATOR"/>
    <property type="match status" value="1"/>
</dbReference>
<evidence type="ECO:0000259" key="1">
    <source>
        <dbReference type="Pfam" id="PF04967"/>
    </source>
</evidence>
<proteinExistence type="predicted"/>
<organism evidence="2 5">
    <name type="scientific">Sulfolobus acidocaldarius</name>
    <dbReference type="NCBI Taxonomy" id="2285"/>
    <lineage>
        <taxon>Archaea</taxon>
        <taxon>Thermoproteota</taxon>
        <taxon>Thermoprotei</taxon>
        <taxon>Sulfolobales</taxon>
        <taxon>Sulfolobaceae</taxon>
        <taxon>Sulfolobus</taxon>
    </lineage>
</organism>
<dbReference type="PaxDb" id="1435377-SUSAZ_10790"/>
<dbReference type="AlphaFoldDB" id="A0A0U3HFP8"/>
<dbReference type="EMBL" id="CP013695">
    <property type="protein sequence ID" value="ALU32379.1"/>
    <property type="molecule type" value="Genomic_DNA"/>
</dbReference>
<reference evidence="4 5" key="1">
    <citation type="submission" date="2015-12" db="EMBL/GenBank/DDBJ databases">
        <title>A stable core within a dynamic pangenome in Sulfolobus acidocaldarius.</title>
        <authorList>
            <person name="Anderson R."/>
            <person name="Kouris A."/>
            <person name="Seward C."/>
            <person name="Campbell K."/>
            <person name="Whitaker R."/>
        </authorList>
    </citation>
    <scope>NUCLEOTIDE SEQUENCE [LARGE SCALE GENOMIC DNA]</scope>
    <source>
        <strain evidence="2 5">GG12-C01-09</strain>
        <strain evidence="3 4">NG05B_CO5_07</strain>
    </source>
</reference>
<accession>A0A0U3HFP8</accession>